<dbReference type="EMBL" id="RQNR01000003">
    <property type="protein sequence ID" value="RQN24721.1"/>
    <property type="molecule type" value="Genomic_DNA"/>
</dbReference>
<protein>
    <submittedName>
        <fullName evidence="4">Uncharacterized protein</fullName>
    </submittedName>
</protein>
<name>A0AAE8K7A6_CLOPF</name>
<reference evidence="2" key="4">
    <citation type="submission" date="2020-07" db="EMBL/GenBank/DDBJ databases">
        <authorList>
            <consortium name="NCBI Pathogen Detection Project"/>
        </authorList>
    </citation>
    <scope>NUCLEOTIDE SEQUENCE</scope>
    <source>
        <strain evidence="2">C25</strain>
    </source>
</reference>
<keyword evidence="1" id="KW-1133">Transmembrane helix</keyword>
<reference evidence="2" key="1">
    <citation type="journal article" date="2018" name="Genome Biol.">
        <title>SKESA: strategic k-mer extension for scrupulous assemblies.</title>
        <authorList>
            <person name="Souvorov A."/>
            <person name="Agarwala R."/>
            <person name="Lipman D.J."/>
        </authorList>
    </citation>
    <scope>NUCLEOTIDE SEQUENCE</scope>
    <source>
        <strain evidence="2">C25</strain>
    </source>
</reference>
<evidence type="ECO:0000313" key="4">
    <source>
        <dbReference type="EMBL" id="RQN24721.1"/>
    </source>
</evidence>
<sequence>MKKLIIDSLLLFLIAFLLAAIVWWTLGFKFVTVALVGYGLLLEAFSLFSSKKRNLRKNNS</sequence>
<dbReference type="EMBL" id="JAALLZ010000002">
    <property type="protein sequence ID" value="NGU30022.1"/>
    <property type="molecule type" value="Genomic_DNA"/>
</dbReference>
<reference evidence="3 6" key="3">
    <citation type="submission" date="2020-02" db="EMBL/GenBank/DDBJ databases">
        <title>Genomic Insights into the Phylogeny and Genetic Plasticity of the Human and Animal Enteric Pathogen Clostridium perfringens.</title>
        <authorList>
            <person name="Feng Y."/>
            <person name="Hu Y."/>
        </authorList>
    </citation>
    <scope>NUCLEOTIDE SEQUENCE [LARGE SCALE GENOMIC DNA]</scope>
    <source>
        <strain evidence="3 6">CP-40</strain>
    </source>
</reference>
<dbReference type="Proteomes" id="UP000855421">
    <property type="component" value="Unassembled WGS sequence"/>
</dbReference>
<feature type="transmembrane region" description="Helical" evidence="1">
    <location>
        <begin position="5"/>
        <end position="24"/>
    </location>
</feature>
<dbReference type="RefSeq" id="WP_004456281.1">
    <property type="nucleotide sequence ID" value="NZ_CABHIS010000001.1"/>
</dbReference>
<accession>A0AAE8K7A6</accession>
<keyword evidence="1" id="KW-0472">Membrane</keyword>
<dbReference type="Proteomes" id="UP000481454">
    <property type="component" value="Unassembled WGS sequence"/>
</dbReference>
<evidence type="ECO:0000313" key="2">
    <source>
        <dbReference type="EMBL" id="HAT4298117.1"/>
    </source>
</evidence>
<gene>
    <name evidence="4" type="ORF">EHZ11_09235</name>
    <name evidence="3" type="ORF">G6Z34_07840</name>
    <name evidence="2" type="ORF">I9063_001474</name>
</gene>
<keyword evidence="1" id="KW-0812">Transmembrane</keyword>
<evidence type="ECO:0000313" key="5">
    <source>
        <dbReference type="Proteomes" id="UP000273641"/>
    </source>
</evidence>
<evidence type="ECO:0000313" key="3">
    <source>
        <dbReference type="EMBL" id="NGU30022.1"/>
    </source>
</evidence>
<dbReference type="Proteomes" id="UP000273641">
    <property type="component" value="Unassembled WGS sequence"/>
</dbReference>
<organism evidence="4 5">
    <name type="scientific">Clostridium perfringens</name>
    <dbReference type="NCBI Taxonomy" id="1502"/>
    <lineage>
        <taxon>Bacteria</taxon>
        <taxon>Bacillati</taxon>
        <taxon>Bacillota</taxon>
        <taxon>Clostridia</taxon>
        <taxon>Eubacteriales</taxon>
        <taxon>Clostridiaceae</taxon>
        <taxon>Clostridium</taxon>
    </lineage>
</organism>
<dbReference type="EMBL" id="DACTBT010000006">
    <property type="protein sequence ID" value="HAT4298117.1"/>
    <property type="molecule type" value="Genomic_DNA"/>
</dbReference>
<dbReference type="AlphaFoldDB" id="A0AAE8K7A6"/>
<feature type="transmembrane region" description="Helical" evidence="1">
    <location>
        <begin position="30"/>
        <end position="48"/>
    </location>
</feature>
<evidence type="ECO:0000313" key="6">
    <source>
        <dbReference type="Proteomes" id="UP000481454"/>
    </source>
</evidence>
<evidence type="ECO:0000256" key="1">
    <source>
        <dbReference type="SAM" id="Phobius"/>
    </source>
</evidence>
<reference evidence="4 5" key="2">
    <citation type="submission" date="2018-11" db="EMBL/GenBank/DDBJ databases">
        <title>Draft genome sequences of potential pathogenic Clostridium perfringens from environmental surface water in the North West Province, South Africa.</title>
        <authorList>
            <person name="Fourie J.C.J."/>
            <person name="Sanko T.J."/>
            <person name="Bezuidenhout C."/>
            <person name="Mienie C."/>
            <person name="Adeleke R."/>
        </authorList>
    </citation>
    <scope>NUCLEOTIDE SEQUENCE [LARGE SCALE GENOMIC DNA]</scope>
    <source>
        <strain evidence="4 5">SC4-C13</strain>
    </source>
</reference>
<proteinExistence type="predicted"/>
<comment type="caution">
    <text evidence="4">The sequence shown here is derived from an EMBL/GenBank/DDBJ whole genome shotgun (WGS) entry which is preliminary data.</text>
</comment>